<evidence type="ECO:0000313" key="2">
    <source>
        <dbReference type="Proteomes" id="UP001157502"/>
    </source>
</evidence>
<name>A0ACC2F7J0_DALPE</name>
<organism evidence="1 2">
    <name type="scientific">Dallia pectoralis</name>
    <name type="common">Alaska blackfish</name>
    <dbReference type="NCBI Taxonomy" id="75939"/>
    <lineage>
        <taxon>Eukaryota</taxon>
        <taxon>Metazoa</taxon>
        <taxon>Chordata</taxon>
        <taxon>Craniata</taxon>
        <taxon>Vertebrata</taxon>
        <taxon>Euteleostomi</taxon>
        <taxon>Actinopterygii</taxon>
        <taxon>Neopterygii</taxon>
        <taxon>Teleostei</taxon>
        <taxon>Protacanthopterygii</taxon>
        <taxon>Esociformes</taxon>
        <taxon>Umbridae</taxon>
        <taxon>Dallia</taxon>
    </lineage>
</organism>
<accession>A0ACC2F7J0</accession>
<dbReference type="EMBL" id="CM055759">
    <property type="protein sequence ID" value="KAJ7987351.1"/>
    <property type="molecule type" value="Genomic_DNA"/>
</dbReference>
<comment type="caution">
    <text evidence="1">The sequence shown here is derived from an EMBL/GenBank/DDBJ whole genome shotgun (WGS) entry which is preliminary data.</text>
</comment>
<dbReference type="Proteomes" id="UP001157502">
    <property type="component" value="Chromosome 32"/>
</dbReference>
<gene>
    <name evidence="1" type="ORF">DPEC_G00325580</name>
</gene>
<evidence type="ECO:0000313" key="1">
    <source>
        <dbReference type="EMBL" id="KAJ7987351.1"/>
    </source>
</evidence>
<protein>
    <submittedName>
        <fullName evidence="1">Uncharacterized protein</fullName>
    </submittedName>
</protein>
<keyword evidence="2" id="KW-1185">Reference proteome</keyword>
<sequence length="412" mass="47267">MFQKPSMASVVWCLSLVYLVQAGLPQAYLMTDQRGTCLRNQRMTDPEGACNRQDTPSSLGQWDVDRLTKMKAEMHQKIQQRLQNVTEVKKKLELSKQTVDRERDLSLQSISLLNVLIKKGKNELVKIRKKQKAGAKHGEMIIEDLEQEISELQRRENELEQLSHPDDHLHTLQSDSLPSKDWSEISVHSDQSAGMVRRFLSGLVEKLLGEIMKLSIVELRVAQQYAVDVTLDPETAHPKLLLSEDRKQVSEGPSWLDLPDNSERFNIYLIVLGKEGFSSGRFYYEVQVKDKTEWDLGVARESISRKGQVYLGPGYRHWTIVLRNRDEYLTATDPPNVLQLREPPQKVGVFVDYEEGLISFFDVNKQSHIYSFTGQNFTEKLYPYFSPSRKSEDNAAPLVITPVNQPDKVFTS</sequence>
<proteinExistence type="predicted"/>
<reference evidence="1" key="1">
    <citation type="submission" date="2021-05" db="EMBL/GenBank/DDBJ databases">
        <authorList>
            <person name="Pan Q."/>
            <person name="Jouanno E."/>
            <person name="Zahm M."/>
            <person name="Klopp C."/>
            <person name="Cabau C."/>
            <person name="Louis A."/>
            <person name="Berthelot C."/>
            <person name="Parey E."/>
            <person name="Roest Crollius H."/>
            <person name="Montfort J."/>
            <person name="Robinson-Rechavi M."/>
            <person name="Bouchez O."/>
            <person name="Lampietro C."/>
            <person name="Lopez Roques C."/>
            <person name="Donnadieu C."/>
            <person name="Postlethwait J."/>
            <person name="Bobe J."/>
            <person name="Dillon D."/>
            <person name="Chandos A."/>
            <person name="von Hippel F."/>
            <person name="Guiguen Y."/>
        </authorList>
    </citation>
    <scope>NUCLEOTIDE SEQUENCE</scope>
    <source>
        <strain evidence="1">YG-Jan2019</strain>
    </source>
</reference>